<comment type="subcellular location">
    <subcellularLocation>
        <location evidence="1">Secreted</location>
    </subcellularLocation>
</comment>
<dbReference type="Pfam" id="PF01060">
    <property type="entry name" value="TTR-52"/>
    <property type="match status" value="1"/>
</dbReference>
<evidence type="ECO:0000256" key="3">
    <source>
        <dbReference type="ARBA" id="ARBA00022525"/>
    </source>
</evidence>
<reference evidence="6 7" key="1">
    <citation type="submission" date="2013-05" db="EMBL/GenBank/DDBJ databases">
        <title>Draft genome of the parasitic nematode Anyclostoma ceylanicum.</title>
        <authorList>
            <person name="Mitreva M."/>
        </authorList>
    </citation>
    <scope>NUCLEOTIDE SEQUENCE [LARGE SCALE GENOMIC DNA]</scope>
</reference>
<dbReference type="Proteomes" id="UP000054495">
    <property type="component" value="Unassembled WGS sequence"/>
</dbReference>
<protein>
    <submittedName>
        <fullName evidence="6">Transthyretin-like family protein</fullName>
    </submittedName>
</protein>
<dbReference type="AlphaFoldDB" id="A0A0D6LHE6"/>
<proteinExistence type="inferred from homology"/>
<evidence type="ECO:0000313" key="7">
    <source>
        <dbReference type="Proteomes" id="UP000054495"/>
    </source>
</evidence>
<organism evidence="6 7">
    <name type="scientific">Ancylostoma ceylanicum</name>
    <dbReference type="NCBI Taxonomy" id="53326"/>
    <lineage>
        <taxon>Eukaryota</taxon>
        <taxon>Metazoa</taxon>
        <taxon>Ecdysozoa</taxon>
        <taxon>Nematoda</taxon>
        <taxon>Chromadorea</taxon>
        <taxon>Rhabditida</taxon>
        <taxon>Rhabditina</taxon>
        <taxon>Rhabditomorpha</taxon>
        <taxon>Strongyloidea</taxon>
        <taxon>Ancylostomatidae</taxon>
        <taxon>Ancylostomatinae</taxon>
        <taxon>Ancylostoma</taxon>
    </lineage>
</organism>
<sequence>MQTFILLFLFTTCHALLGSIGRKQSVGAMGKLTCNGRPAQGIKVKLYDEEIIADRKLDQDRTDESGKFMLSGTAREISPIDPHLNIYHKCNYGGPCHKKITIKIPPKYVNGGDEVERYFDLGTLELATMSKKQSTDCIN</sequence>
<evidence type="ECO:0000313" key="6">
    <source>
        <dbReference type="EMBL" id="EPB71399.1"/>
    </source>
</evidence>
<accession>A0A0D6LHE6</accession>
<gene>
    <name evidence="6" type="ORF">ANCCEY_09510</name>
</gene>
<evidence type="ECO:0000256" key="2">
    <source>
        <dbReference type="ARBA" id="ARBA00010112"/>
    </source>
</evidence>
<evidence type="ECO:0000256" key="4">
    <source>
        <dbReference type="ARBA" id="ARBA00022729"/>
    </source>
</evidence>
<dbReference type="InterPro" id="IPR038479">
    <property type="entry name" value="Transthyretin-like_sf"/>
</dbReference>
<dbReference type="GO" id="GO:0009986">
    <property type="term" value="C:cell surface"/>
    <property type="evidence" value="ECO:0007669"/>
    <property type="project" value="InterPro"/>
</dbReference>
<keyword evidence="7" id="KW-1185">Reference proteome</keyword>
<dbReference type="Gene3D" id="2.60.40.3330">
    <property type="match status" value="1"/>
</dbReference>
<dbReference type="PANTHER" id="PTHR21700:SF24">
    <property type="entry name" value="TRANSTHYRETIN-LIKE FAMILY PROTEIN"/>
    <property type="match status" value="1"/>
</dbReference>
<dbReference type="InterPro" id="IPR001534">
    <property type="entry name" value="Transthyretin-like"/>
</dbReference>
<dbReference type="EMBL" id="KE125113">
    <property type="protein sequence ID" value="EPB71399.1"/>
    <property type="molecule type" value="Genomic_DNA"/>
</dbReference>
<feature type="chain" id="PRO_5012791296" evidence="5">
    <location>
        <begin position="16"/>
        <end position="139"/>
    </location>
</feature>
<evidence type="ECO:0000256" key="5">
    <source>
        <dbReference type="SAM" id="SignalP"/>
    </source>
</evidence>
<name>A0A0D6LHE6_9BILA</name>
<keyword evidence="4 5" id="KW-0732">Signal</keyword>
<dbReference type="GO" id="GO:0005576">
    <property type="term" value="C:extracellular region"/>
    <property type="evidence" value="ECO:0007669"/>
    <property type="project" value="UniProtKB-SubCell"/>
</dbReference>
<feature type="signal peptide" evidence="5">
    <location>
        <begin position="1"/>
        <end position="15"/>
    </location>
</feature>
<comment type="similarity">
    <text evidence="2">Belongs to the nematode transthyretin-like family.</text>
</comment>
<dbReference type="PANTHER" id="PTHR21700">
    <property type="entry name" value="TRANSTHYRETIN-LIKE FAMILY PROTEIN-RELATED"/>
    <property type="match status" value="1"/>
</dbReference>
<evidence type="ECO:0000256" key="1">
    <source>
        <dbReference type="ARBA" id="ARBA00004613"/>
    </source>
</evidence>
<keyword evidence="3" id="KW-0964">Secreted</keyword>